<evidence type="ECO:0008006" key="10">
    <source>
        <dbReference type="Google" id="ProtNLM"/>
    </source>
</evidence>
<evidence type="ECO:0000256" key="3">
    <source>
        <dbReference type="ARBA" id="ARBA00022776"/>
    </source>
</evidence>
<feature type="region of interest" description="Disordered" evidence="7">
    <location>
        <begin position="1090"/>
        <end position="1211"/>
    </location>
</feature>
<dbReference type="GO" id="GO:0006281">
    <property type="term" value="P:DNA repair"/>
    <property type="evidence" value="ECO:0007669"/>
    <property type="project" value="TreeGrafter"/>
</dbReference>
<sequence>MVAQTRGAGQSSPKKLAFHDKLVGKGLSTDVLQKKMQALHKELADMDQELVDTQSLSAVRKELVNKSILLHKDRGVKALAACCLADLLRLYAPDAPYTQDELADIFSFFFRQLSTGLKGTDAPYYNEYFHLLESLSTVKSVVLVCDLPKAEELMAEVFRSFFNLVKHDLPKKIELFLTDILVALIDESSSLPSDVLLSILEQFTDKHTGADHPAYRLAVSVCNSTADKLQQHVCQYLSTEITSHAKNEDYDEVRNAHDLIKELSRSCPALLANVIPQLEAELATENLQIRLLATQVMGEILSEKNGAEFARKYRPACTVWLHRRQDKVQAVRLAFIEGCKGVLSNLPEMRDQIEDALESKIFDPDEKVRAAVCKLYAQLDYETALHHVNTKQLRLIAGRGLDRKRSVQIEATNALAQLYSVAYPEMTITDQALADYILPLPSSSNSKSTDVDEIAWTDRLLFTTGLLDDTARNSLLSLSGLKLGHPNIFDRYVDACVKHNGGVIDENEENVVKELNDIIKRLAISFLDPVKAVDDLNEFAALNESRLYKLLKTCMDPQTDLKSLVKSSNEFLRRVEQSSSTILPTMTAFLRRSSLRIVNQSSIPTMLRRVQKGLEGNGQADAARSAEQWLTFISKHQPALYKLHIGELAKAIADERYVKLVEISLQALAATAQWDANLAPTEKRTFERIMRYVMESNHRHAKFAARLLTQYKDSEAICTGIVESIADSLVNADADLLAAHTAVLAQVALHAPEAFEVKSDVIMKFLLKQVLMRRDEYSDEMDVDADSEWTEDADMEPLLRAKILALKTCRNRCLAHRNDKEVLEIAKPVLNMFATIIRYAGSFTAEGNDDPKVKARLRLQAAVSFLHLAGVKDLVSEVQSTFVPLTIVIQDPCYQIRMTFLDKAIALLSSAKLNPGFNVIPFLAVHDPEADVISKAKAYVLYAVHSMPKLERLARFEMIFFRLLHLLAHHPDFGTTEESLPDIARYIEFYLDLVASPDNIPLLFYLAMKAKTVRDIESHLYSENLYAMSDLAQHLIKSFASKHSWSVESYPGRVKLPGDIVRPLPNAEAANEIVKTVYLPESSLACLHKGSEAKSKAKAERAEGVERKLPAKRKAPAKTNGNAKRARTKGKRRKADTSDDEPSSSSIEEDEDEENGVVSSSSEDEEDAEEENGEPAKEERLGRGARTRAKARIKKQVKKSRTKAKSPDSDD</sequence>
<dbReference type="InterPro" id="IPR011989">
    <property type="entry name" value="ARM-like"/>
</dbReference>
<feature type="compositionally biased region" description="Acidic residues" evidence="7">
    <location>
        <begin position="1162"/>
        <end position="1173"/>
    </location>
</feature>
<dbReference type="Gene3D" id="1.25.10.10">
    <property type="entry name" value="Leucine-rich Repeat Variant"/>
    <property type="match status" value="1"/>
</dbReference>
<dbReference type="InterPro" id="IPR039776">
    <property type="entry name" value="Pds5"/>
</dbReference>
<accession>A0A4V3XIM4</accession>
<reference evidence="8 9" key="1">
    <citation type="submission" date="2019-02" db="EMBL/GenBank/DDBJ databases">
        <title>Genome sequencing of the rare red list fungi Antrodiella citrinella (Flaviporus citrinellus).</title>
        <authorList>
            <person name="Buettner E."/>
            <person name="Kellner H."/>
        </authorList>
    </citation>
    <scope>NUCLEOTIDE SEQUENCE [LARGE SCALE GENOMIC DNA]</scope>
    <source>
        <strain evidence="8 9">DSM 108506</strain>
    </source>
</reference>
<feature type="compositionally biased region" description="Acidic residues" evidence="7">
    <location>
        <begin position="1138"/>
        <end position="1155"/>
    </location>
</feature>
<evidence type="ECO:0000256" key="7">
    <source>
        <dbReference type="SAM" id="MobiDB-lite"/>
    </source>
</evidence>
<dbReference type="InterPro" id="IPR016024">
    <property type="entry name" value="ARM-type_fold"/>
</dbReference>
<dbReference type="GO" id="GO:0000785">
    <property type="term" value="C:chromatin"/>
    <property type="evidence" value="ECO:0007669"/>
    <property type="project" value="TreeGrafter"/>
</dbReference>
<dbReference type="PANTHER" id="PTHR12663">
    <property type="entry name" value="ANDROGEN INDUCED INHIBITOR OF PROLIFERATION AS3 / PDS5-RELATED"/>
    <property type="match status" value="1"/>
</dbReference>
<protein>
    <recommendedName>
        <fullName evidence="10">Sister chromatid cohesion protein</fullName>
    </recommendedName>
</protein>
<proteinExistence type="predicted"/>
<feature type="compositionally biased region" description="Basic residues" evidence="7">
    <location>
        <begin position="1183"/>
        <end position="1204"/>
    </location>
</feature>
<feature type="compositionally biased region" description="Basic residues" evidence="7">
    <location>
        <begin position="1124"/>
        <end position="1134"/>
    </location>
</feature>
<keyword evidence="3" id="KW-0498">Mitosis</keyword>
<evidence type="ECO:0000256" key="4">
    <source>
        <dbReference type="ARBA" id="ARBA00023242"/>
    </source>
</evidence>
<feature type="coiled-coil region" evidence="6">
    <location>
        <begin position="29"/>
        <end position="56"/>
    </location>
</feature>
<dbReference type="OrthoDB" id="200660at2759"/>
<dbReference type="Pfam" id="PF20168">
    <property type="entry name" value="PDS5"/>
    <property type="match status" value="2"/>
</dbReference>
<gene>
    <name evidence="8" type="ORF">EUX98_g4477</name>
</gene>
<dbReference type="EMBL" id="SGPM01000111">
    <property type="protein sequence ID" value="THH29713.1"/>
    <property type="molecule type" value="Genomic_DNA"/>
</dbReference>
<evidence type="ECO:0000313" key="8">
    <source>
        <dbReference type="EMBL" id="THH29713.1"/>
    </source>
</evidence>
<dbReference type="SUPFAM" id="SSF48371">
    <property type="entry name" value="ARM repeat"/>
    <property type="match status" value="2"/>
</dbReference>
<feature type="compositionally biased region" description="Basic and acidic residues" evidence="7">
    <location>
        <begin position="1090"/>
        <end position="1109"/>
    </location>
</feature>
<comment type="subcellular location">
    <subcellularLocation>
        <location evidence="1">Nucleus</location>
    </subcellularLocation>
</comment>
<dbReference type="Proteomes" id="UP000308730">
    <property type="component" value="Unassembled WGS sequence"/>
</dbReference>
<evidence type="ECO:0000256" key="1">
    <source>
        <dbReference type="ARBA" id="ARBA00004123"/>
    </source>
</evidence>
<dbReference type="GO" id="GO:0005634">
    <property type="term" value="C:nucleus"/>
    <property type="evidence" value="ECO:0007669"/>
    <property type="project" value="UniProtKB-SubCell"/>
</dbReference>
<organism evidence="8 9">
    <name type="scientific">Antrodiella citrinella</name>
    <dbReference type="NCBI Taxonomy" id="2447956"/>
    <lineage>
        <taxon>Eukaryota</taxon>
        <taxon>Fungi</taxon>
        <taxon>Dikarya</taxon>
        <taxon>Basidiomycota</taxon>
        <taxon>Agaricomycotina</taxon>
        <taxon>Agaricomycetes</taxon>
        <taxon>Polyporales</taxon>
        <taxon>Steccherinaceae</taxon>
        <taxon>Antrodiella</taxon>
    </lineage>
</organism>
<evidence type="ECO:0000256" key="6">
    <source>
        <dbReference type="SAM" id="Coils"/>
    </source>
</evidence>
<keyword evidence="2" id="KW-0132">Cell division</keyword>
<keyword evidence="6" id="KW-0175">Coiled coil</keyword>
<dbReference type="CDD" id="cd19953">
    <property type="entry name" value="PDS5"/>
    <property type="match status" value="1"/>
</dbReference>
<evidence type="ECO:0000256" key="2">
    <source>
        <dbReference type="ARBA" id="ARBA00022618"/>
    </source>
</evidence>
<evidence type="ECO:0000256" key="5">
    <source>
        <dbReference type="ARBA" id="ARBA00023306"/>
    </source>
</evidence>
<comment type="caution">
    <text evidence="8">The sequence shown here is derived from an EMBL/GenBank/DDBJ whole genome shotgun (WGS) entry which is preliminary data.</text>
</comment>
<keyword evidence="9" id="KW-1185">Reference proteome</keyword>
<keyword evidence="5" id="KW-0131">Cell cycle</keyword>
<evidence type="ECO:0000313" key="9">
    <source>
        <dbReference type="Proteomes" id="UP000308730"/>
    </source>
</evidence>
<name>A0A4V3XIM4_9APHY</name>
<dbReference type="GO" id="GO:0051301">
    <property type="term" value="P:cell division"/>
    <property type="evidence" value="ECO:0007669"/>
    <property type="project" value="UniProtKB-KW"/>
</dbReference>
<dbReference type="GO" id="GO:0007064">
    <property type="term" value="P:mitotic sister chromatid cohesion"/>
    <property type="evidence" value="ECO:0007669"/>
    <property type="project" value="InterPro"/>
</dbReference>
<keyword evidence="4" id="KW-0539">Nucleus</keyword>
<dbReference type="AlphaFoldDB" id="A0A4V3XIM4"/>
<dbReference type="PANTHER" id="PTHR12663:SF0">
    <property type="entry name" value="PRECOCIOUS DISSOCIATION OF SISTERS 5, ISOFORM A"/>
    <property type="match status" value="1"/>
</dbReference>